<dbReference type="PANTHER" id="PTHR44936:SF9">
    <property type="entry name" value="SENSOR PROTEIN CREC"/>
    <property type="match status" value="1"/>
</dbReference>
<keyword evidence="10" id="KW-0175">Coiled coil</keyword>
<evidence type="ECO:0000256" key="1">
    <source>
        <dbReference type="ARBA" id="ARBA00000085"/>
    </source>
</evidence>
<dbReference type="InterPro" id="IPR004358">
    <property type="entry name" value="Sig_transdc_His_kin-like_C"/>
</dbReference>
<dbReference type="GO" id="GO:0000155">
    <property type="term" value="F:phosphorelay sensor kinase activity"/>
    <property type="evidence" value="ECO:0007669"/>
    <property type="project" value="InterPro"/>
</dbReference>
<sequence>MRSTARPTLTPPRQSLSTTLLVILVLLPTFSLAALGLRALDQEVSLQRLEASRLQAQKMERVAQSLQLEVVQALEQLESTVEGFDRRPSVLRDWVLSQGVADLVWRGDLAGERVFPPPSVAALPREQRLLARFSEGIESLQRQLSEQTPRLTRPLGPAGEQRLLHCWLHQQRYCLLLQPDWPKPLLLKAIAMESSASYRLAPVADTVADTATGPDQMAYPLDGLLGNWQLLYPRQRVAELNTLWPAYAAILLPLILLLLGLGLGLYLLHRQTQKESDQRGTFLKLLAHEFKTPLANLELYTELARQAQSPEEVGEHMTVMESEFARLRRLINNAIHAHSDAGHRVLSRQTLVLESFLQQLITPFQPRLQASHTALRLECQTEAPVTLPSQVLEAVVINLLDNLVKYAPGNPATLSCHLEDETLMLHYRDQGPGLPTKDHSRHHNRTAGFGLGLYVCQRLVDQVGGTFTIGPGPGLTIQVALPAQLAMPSDSDTGEDSGASAP</sequence>
<dbReference type="STRING" id="488535.SAMN04487963_3485"/>
<dbReference type="InterPro" id="IPR036890">
    <property type="entry name" value="HATPase_C_sf"/>
</dbReference>
<dbReference type="SMART" id="SM00388">
    <property type="entry name" value="HisKA"/>
    <property type="match status" value="1"/>
</dbReference>
<feature type="coiled-coil region" evidence="10">
    <location>
        <begin position="37"/>
        <end position="76"/>
    </location>
</feature>
<evidence type="ECO:0000313" key="14">
    <source>
        <dbReference type="Proteomes" id="UP000198519"/>
    </source>
</evidence>
<comment type="catalytic activity">
    <reaction evidence="1">
        <text>ATP + protein L-histidine = ADP + protein N-phospho-L-histidine.</text>
        <dbReference type="EC" id="2.7.13.3"/>
    </reaction>
</comment>
<gene>
    <name evidence="13" type="ORF">SAMN04487963_3485</name>
</gene>
<proteinExistence type="predicted"/>
<keyword evidence="4" id="KW-1003">Cell membrane</keyword>
<evidence type="ECO:0000256" key="9">
    <source>
        <dbReference type="ARBA" id="ARBA00023026"/>
    </source>
</evidence>
<dbReference type="SMART" id="SM00387">
    <property type="entry name" value="HATPase_c"/>
    <property type="match status" value="1"/>
</dbReference>
<dbReference type="EMBL" id="FOUE01000006">
    <property type="protein sequence ID" value="SFM71446.1"/>
    <property type="molecule type" value="Genomic_DNA"/>
</dbReference>
<keyword evidence="11" id="KW-0472">Membrane</keyword>
<dbReference type="InterPro" id="IPR050980">
    <property type="entry name" value="2C_sensor_his_kinase"/>
</dbReference>
<dbReference type="Gene3D" id="3.30.565.10">
    <property type="entry name" value="Histidine kinase-like ATPase, C-terminal domain"/>
    <property type="match status" value="1"/>
</dbReference>
<comment type="subcellular location">
    <subcellularLocation>
        <location evidence="2">Cell membrane</location>
        <topology evidence="2">Multi-pass membrane protein</topology>
    </subcellularLocation>
</comment>
<dbReference type="InterPro" id="IPR003594">
    <property type="entry name" value="HATPase_dom"/>
</dbReference>
<evidence type="ECO:0000256" key="4">
    <source>
        <dbReference type="ARBA" id="ARBA00022475"/>
    </source>
</evidence>
<evidence type="ECO:0000256" key="5">
    <source>
        <dbReference type="ARBA" id="ARBA00022553"/>
    </source>
</evidence>
<protein>
    <recommendedName>
        <fullName evidence="3">histidine kinase</fullName>
        <ecNumber evidence="3">2.7.13.3</ecNumber>
    </recommendedName>
</protein>
<dbReference type="PANTHER" id="PTHR44936">
    <property type="entry name" value="SENSOR PROTEIN CREC"/>
    <property type="match status" value="1"/>
</dbReference>
<keyword evidence="8" id="KW-0902">Two-component regulatory system</keyword>
<evidence type="ECO:0000256" key="10">
    <source>
        <dbReference type="SAM" id="Coils"/>
    </source>
</evidence>
<dbReference type="Pfam" id="PF02518">
    <property type="entry name" value="HATPase_c"/>
    <property type="match status" value="1"/>
</dbReference>
<organism evidence="13 14">
    <name type="scientific">Marinobacter zhejiangensis</name>
    <dbReference type="NCBI Taxonomy" id="488535"/>
    <lineage>
        <taxon>Bacteria</taxon>
        <taxon>Pseudomonadati</taxon>
        <taxon>Pseudomonadota</taxon>
        <taxon>Gammaproteobacteria</taxon>
        <taxon>Pseudomonadales</taxon>
        <taxon>Marinobacteraceae</taxon>
        <taxon>Marinobacter</taxon>
    </lineage>
</organism>
<keyword evidence="6" id="KW-0808">Transferase</keyword>
<dbReference type="SUPFAM" id="SSF55874">
    <property type="entry name" value="ATPase domain of HSP90 chaperone/DNA topoisomerase II/histidine kinase"/>
    <property type="match status" value="1"/>
</dbReference>
<dbReference type="PROSITE" id="PS50109">
    <property type="entry name" value="HIS_KIN"/>
    <property type="match status" value="1"/>
</dbReference>
<name>A0A1I4T433_9GAMM</name>
<evidence type="ECO:0000256" key="6">
    <source>
        <dbReference type="ARBA" id="ARBA00022679"/>
    </source>
</evidence>
<evidence type="ECO:0000256" key="8">
    <source>
        <dbReference type="ARBA" id="ARBA00023012"/>
    </source>
</evidence>
<dbReference type="GO" id="GO:0005886">
    <property type="term" value="C:plasma membrane"/>
    <property type="evidence" value="ECO:0007669"/>
    <property type="project" value="UniProtKB-SubCell"/>
</dbReference>
<evidence type="ECO:0000256" key="3">
    <source>
        <dbReference type="ARBA" id="ARBA00012438"/>
    </source>
</evidence>
<evidence type="ECO:0000256" key="2">
    <source>
        <dbReference type="ARBA" id="ARBA00004651"/>
    </source>
</evidence>
<keyword evidence="7 13" id="KW-0418">Kinase</keyword>
<dbReference type="AlphaFoldDB" id="A0A1I4T433"/>
<dbReference type="InterPro" id="IPR036097">
    <property type="entry name" value="HisK_dim/P_sf"/>
</dbReference>
<dbReference type="CDD" id="cd00082">
    <property type="entry name" value="HisKA"/>
    <property type="match status" value="1"/>
</dbReference>
<evidence type="ECO:0000259" key="12">
    <source>
        <dbReference type="PROSITE" id="PS50109"/>
    </source>
</evidence>
<feature type="domain" description="Histidine kinase" evidence="12">
    <location>
        <begin position="285"/>
        <end position="485"/>
    </location>
</feature>
<dbReference type="EC" id="2.7.13.3" evidence="3"/>
<keyword evidence="9" id="KW-0843">Virulence</keyword>
<evidence type="ECO:0000256" key="7">
    <source>
        <dbReference type="ARBA" id="ARBA00022777"/>
    </source>
</evidence>
<keyword evidence="5" id="KW-0597">Phosphoprotein</keyword>
<dbReference type="Pfam" id="PF00512">
    <property type="entry name" value="HisKA"/>
    <property type="match status" value="1"/>
</dbReference>
<dbReference type="Gene3D" id="1.10.287.130">
    <property type="match status" value="1"/>
</dbReference>
<feature type="transmembrane region" description="Helical" evidence="11">
    <location>
        <begin position="244"/>
        <end position="268"/>
    </location>
</feature>
<evidence type="ECO:0000256" key="11">
    <source>
        <dbReference type="SAM" id="Phobius"/>
    </source>
</evidence>
<dbReference type="OrthoDB" id="2521613at2"/>
<dbReference type="InterPro" id="IPR005467">
    <property type="entry name" value="His_kinase_dom"/>
</dbReference>
<dbReference type="SUPFAM" id="SSF47384">
    <property type="entry name" value="Homodimeric domain of signal transducing histidine kinase"/>
    <property type="match status" value="1"/>
</dbReference>
<accession>A0A1I4T433</accession>
<dbReference type="Proteomes" id="UP000198519">
    <property type="component" value="Unassembled WGS sequence"/>
</dbReference>
<dbReference type="InterPro" id="IPR003661">
    <property type="entry name" value="HisK_dim/P_dom"/>
</dbReference>
<keyword evidence="11" id="KW-0812">Transmembrane</keyword>
<dbReference type="RefSeq" id="WP_139214400.1">
    <property type="nucleotide sequence ID" value="NZ_FOUE01000006.1"/>
</dbReference>
<reference evidence="14" key="1">
    <citation type="submission" date="2016-10" db="EMBL/GenBank/DDBJ databases">
        <authorList>
            <person name="Varghese N."/>
            <person name="Submissions S."/>
        </authorList>
    </citation>
    <scope>NUCLEOTIDE SEQUENCE [LARGE SCALE GENOMIC DNA]</scope>
    <source>
        <strain evidence="14">CGMCC 1.7061</strain>
    </source>
</reference>
<dbReference type="PRINTS" id="PR00344">
    <property type="entry name" value="BCTRLSENSOR"/>
</dbReference>
<evidence type="ECO:0000313" key="13">
    <source>
        <dbReference type="EMBL" id="SFM71446.1"/>
    </source>
</evidence>
<keyword evidence="11" id="KW-1133">Transmembrane helix</keyword>
<keyword evidence="14" id="KW-1185">Reference proteome</keyword>